<dbReference type="AlphaFoldDB" id="A0A543ASK9"/>
<evidence type="ECO:0000313" key="2">
    <source>
        <dbReference type="EMBL" id="TQL75570.1"/>
    </source>
</evidence>
<dbReference type="InterPro" id="IPR013108">
    <property type="entry name" value="Amidohydro_3"/>
</dbReference>
<evidence type="ECO:0000313" key="3">
    <source>
        <dbReference type="Proteomes" id="UP000317043"/>
    </source>
</evidence>
<dbReference type="PANTHER" id="PTHR32027:SF9">
    <property type="entry name" value="BLL3847 PROTEIN"/>
    <property type="match status" value="1"/>
</dbReference>
<dbReference type="Proteomes" id="UP000317043">
    <property type="component" value="Unassembled WGS sequence"/>
</dbReference>
<dbReference type="Pfam" id="PF07969">
    <property type="entry name" value="Amidohydro_3"/>
    <property type="match status" value="1"/>
</dbReference>
<sequence>MEKETLLVTNVRPWGAAAVDVLISGDTITEIRPASRQASTDETTTVVDGGGKLALPGFINAHAHVDKSWWGQPWVSYGGEATTQGRIAHERAQRDKYGIPSANGTERVLREFLRHGTTATRTHVDVDLGVALDGIANVRTAADRLGGAVEVEVVAFPQDGVIRRDGVLALLDAAADAGAHSIGGIDPCAIDRDPVAQLDGLFEIAERRGCGIDIHLHSGGDLAAFEYELIIDRTRRAGLTGKVNVSHGFGLGQLATDRQTALVEQFGELGISWTTVAPTNSAPLPWRTMLDRGMGLGLGTDGIRDLWSPYGDGDILQVALDFAKLHRVRYDEDFVGVAKLATSSAAPFVHRSVHDVTVGARADLVVIDAENVPDAIVRAPRRDLVIAGGRIVATDGEVTI</sequence>
<dbReference type="SUPFAM" id="SSF51556">
    <property type="entry name" value="Metallo-dependent hydrolases"/>
    <property type="match status" value="1"/>
</dbReference>
<keyword evidence="3" id="KW-1185">Reference proteome</keyword>
<dbReference type="RefSeq" id="WP_142035632.1">
    <property type="nucleotide sequence ID" value="NZ_JBHTGS010000001.1"/>
</dbReference>
<dbReference type="GO" id="GO:0016814">
    <property type="term" value="F:hydrolase activity, acting on carbon-nitrogen (but not peptide) bonds, in cyclic amidines"/>
    <property type="evidence" value="ECO:0007669"/>
    <property type="project" value="TreeGrafter"/>
</dbReference>
<dbReference type="Gene3D" id="3.20.20.140">
    <property type="entry name" value="Metal-dependent hydrolases"/>
    <property type="match status" value="1"/>
</dbReference>
<gene>
    <name evidence="2" type="ORF">FB566_1077</name>
</gene>
<dbReference type="Gene3D" id="2.30.40.10">
    <property type="entry name" value="Urease, subunit C, domain 1"/>
    <property type="match status" value="1"/>
</dbReference>
<dbReference type="SUPFAM" id="SSF51338">
    <property type="entry name" value="Composite domain of metallo-dependent hydrolases"/>
    <property type="match status" value="1"/>
</dbReference>
<dbReference type="OrthoDB" id="3366604at2"/>
<feature type="domain" description="Amidohydrolase 3" evidence="1">
    <location>
        <begin position="105"/>
        <end position="393"/>
    </location>
</feature>
<dbReference type="InParanoid" id="A0A543ASK9"/>
<name>A0A543ASK9_9ACTN</name>
<dbReference type="InterPro" id="IPR052349">
    <property type="entry name" value="Metallo-hydrolase_Enzymes"/>
</dbReference>
<reference evidence="2 3" key="1">
    <citation type="submission" date="2019-06" db="EMBL/GenBank/DDBJ databases">
        <title>Sequencing the genomes of 1000 actinobacteria strains.</title>
        <authorList>
            <person name="Klenk H.-P."/>
        </authorList>
    </citation>
    <scope>NUCLEOTIDE SEQUENCE [LARGE SCALE GENOMIC DNA]</scope>
    <source>
        <strain evidence="2 3">DSM 45928</strain>
    </source>
</reference>
<proteinExistence type="predicted"/>
<accession>A0A543ASK9</accession>
<dbReference type="EMBL" id="VFOW01000001">
    <property type="protein sequence ID" value="TQL75570.1"/>
    <property type="molecule type" value="Genomic_DNA"/>
</dbReference>
<protein>
    <submittedName>
        <fullName evidence="2">Cytosine deaminase</fullName>
    </submittedName>
</protein>
<comment type="caution">
    <text evidence="2">The sequence shown here is derived from an EMBL/GenBank/DDBJ whole genome shotgun (WGS) entry which is preliminary data.</text>
</comment>
<dbReference type="PANTHER" id="PTHR32027">
    <property type="entry name" value="CYTOSINE DEAMINASE"/>
    <property type="match status" value="1"/>
</dbReference>
<dbReference type="InterPro" id="IPR011059">
    <property type="entry name" value="Metal-dep_hydrolase_composite"/>
</dbReference>
<evidence type="ECO:0000259" key="1">
    <source>
        <dbReference type="Pfam" id="PF07969"/>
    </source>
</evidence>
<dbReference type="InterPro" id="IPR032466">
    <property type="entry name" value="Metal_Hydrolase"/>
</dbReference>
<organism evidence="2 3">
    <name type="scientific">Stackebrandtia endophytica</name>
    <dbReference type="NCBI Taxonomy" id="1496996"/>
    <lineage>
        <taxon>Bacteria</taxon>
        <taxon>Bacillati</taxon>
        <taxon>Actinomycetota</taxon>
        <taxon>Actinomycetes</taxon>
        <taxon>Glycomycetales</taxon>
        <taxon>Glycomycetaceae</taxon>
        <taxon>Stackebrandtia</taxon>
    </lineage>
</organism>